<dbReference type="AlphaFoldDB" id="S7S145"/>
<proteinExistence type="inferred from homology"/>
<dbReference type="eggNOG" id="KOG4244">
    <property type="taxonomic scope" value="Eukaryota"/>
</dbReference>
<dbReference type="STRING" id="670483.S7S145"/>
<dbReference type="OrthoDB" id="5809458at2759"/>
<dbReference type="HOGENOM" id="CLU_044137_1_2_1"/>
<gene>
    <name evidence="3" type="ORF">GLOTRDRAFT_69355</name>
</gene>
<dbReference type="InterPro" id="IPR012336">
    <property type="entry name" value="Thioredoxin-like_fold"/>
</dbReference>
<organism evidence="3 4">
    <name type="scientific">Gloeophyllum trabeum (strain ATCC 11539 / FP-39264 / Madison 617)</name>
    <name type="common">Brown rot fungus</name>
    <dbReference type="NCBI Taxonomy" id="670483"/>
    <lineage>
        <taxon>Eukaryota</taxon>
        <taxon>Fungi</taxon>
        <taxon>Dikarya</taxon>
        <taxon>Basidiomycota</taxon>
        <taxon>Agaricomycotina</taxon>
        <taxon>Agaricomycetes</taxon>
        <taxon>Gloeophyllales</taxon>
        <taxon>Gloeophyllaceae</taxon>
        <taxon>Gloeophyllum</taxon>
    </lineage>
</organism>
<dbReference type="RefSeq" id="XP_007861369.1">
    <property type="nucleotide sequence ID" value="XM_007863178.1"/>
</dbReference>
<protein>
    <recommendedName>
        <fullName evidence="2">Thioredoxin-like fold domain-containing protein</fullName>
    </recommendedName>
</protein>
<dbReference type="InterPro" id="IPR036249">
    <property type="entry name" value="Thioredoxin-like_sf"/>
</dbReference>
<evidence type="ECO:0000313" key="4">
    <source>
        <dbReference type="Proteomes" id="UP000030669"/>
    </source>
</evidence>
<dbReference type="SFLD" id="SFLDG01200">
    <property type="entry name" value="SUF1.1"/>
    <property type="match status" value="1"/>
</dbReference>
<evidence type="ECO:0000259" key="2">
    <source>
        <dbReference type="Pfam" id="PF17172"/>
    </source>
</evidence>
<name>S7S145_GLOTA</name>
<dbReference type="KEGG" id="gtr:GLOTRDRAFT_69355"/>
<dbReference type="OMA" id="RRIHDKY"/>
<sequence length="249" mass="28293">MPETIKVHAFPLTEPNAPSSSGFCQKLDSYLRATSIPYENVPSYPFSAPKGKLPYITTPKGEVIPDSHFIIQHLKASGVSKDLDAELTPAQKGDSRAWQGWLEEVVYPCMVYERWVDDAGYAQTAAGFNTIPWPFRAIVPWYFRRRITGRLKAQGTGQHSLEEVHTLEKEFVDALDAKFSDGREYFHQTATPTEVDVFIYGFLVNGLSQRSNAYFNKLVLGKVAIKGFVRRMLERLHPEYEGIRKMLNE</sequence>
<dbReference type="SFLD" id="SFLDG01180">
    <property type="entry name" value="SUF1"/>
    <property type="match status" value="1"/>
</dbReference>
<evidence type="ECO:0000313" key="3">
    <source>
        <dbReference type="EMBL" id="EPQ61125.1"/>
    </source>
</evidence>
<keyword evidence="4" id="KW-1185">Reference proteome</keyword>
<dbReference type="PANTHER" id="PTHR12289">
    <property type="entry name" value="METAXIN RELATED"/>
    <property type="match status" value="1"/>
</dbReference>
<dbReference type="PANTHER" id="PTHR12289:SF41">
    <property type="entry name" value="FAILED AXON CONNECTIONS-RELATED"/>
    <property type="match status" value="1"/>
</dbReference>
<dbReference type="SFLD" id="SFLDS00019">
    <property type="entry name" value="Glutathione_Transferase_(cytos"/>
    <property type="match status" value="1"/>
</dbReference>
<dbReference type="Pfam" id="PF17172">
    <property type="entry name" value="GST_N_4"/>
    <property type="match status" value="1"/>
</dbReference>
<accession>S7S145</accession>
<dbReference type="SUPFAM" id="SSF52833">
    <property type="entry name" value="Thioredoxin-like"/>
    <property type="match status" value="1"/>
</dbReference>
<dbReference type="InterPro" id="IPR050931">
    <property type="entry name" value="Mito_Protein_Transport_Metaxin"/>
</dbReference>
<dbReference type="EMBL" id="KB469296">
    <property type="protein sequence ID" value="EPQ61125.1"/>
    <property type="molecule type" value="Genomic_DNA"/>
</dbReference>
<dbReference type="GeneID" id="19307970"/>
<comment type="similarity">
    <text evidence="1">Belongs to the FAX family.</text>
</comment>
<dbReference type="InterPro" id="IPR026928">
    <property type="entry name" value="FAX/IsoI-like"/>
</dbReference>
<dbReference type="Proteomes" id="UP000030669">
    <property type="component" value="Unassembled WGS sequence"/>
</dbReference>
<evidence type="ECO:0000256" key="1">
    <source>
        <dbReference type="ARBA" id="ARBA00006475"/>
    </source>
</evidence>
<feature type="domain" description="Thioredoxin-like fold" evidence="2">
    <location>
        <begin position="23"/>
        <end position="119"/>
    </location>
</feature>
<dbReference type="GO" id="GO:0005737">
    <property type="term" value="C:cytoplasm"/>
    <property type="evidence" value="ECO:0007669"/>
    <property type="project" value="TreeGrafter"/>
</dbReference>
<reference evidence="3 4" key="1">
    <citation type="journal article" date="2012" name="Science">
        <title>The Paleozoic origin of enzymatic lignin decomposition reconstructed from 31 fungal genomes.</title>
        <authorList>
            <person name="Floudas D."/>
            <person name="Binder M."/>
            <person name="Riley R."/>
            <person name="Barry K."/>
            <person name="Blanchette R.A."/>
            <person name="Henrissat B."/>
            <person name="Martinez A.T."/>
            <person name="Otillar R."/>
            <person name="Spatafora J.W."/>
            <person name="Yadav J.S."/>
            <person name="Aerts A."/>
            <person name="Benoit I."/>
            <person name="Boyd A."/>
            <person name="Carlson A."/>
            <person name="Copeland A."/>
            <person name="Coutinho P.M."/>
            <person name="de Vries R.P."/>
            <person name="Ferreira P."/>
            <person name="Findley K."/>
            <person name="Foster B."/>
            <person name="Gaskell J."/>
            <person name="Glotzer D."/>
            <person name="Gorecki P."/>
            <person name="Heitman J."/>
            <person name="Hesse C."/>
            <person name="Hori C."/>
            <person name="Igarashi K."/>
            <person name="Jurgens J.A."/>
            <person name="Kallen N."/>
            <person name="Kersten P."/>
            <person name="Kohler A."/>
            <person name="Kuees U."/>
            <person name="Kumar T.K.A."/>
            <person name="Kuo A."/>
            <person name="LaButti K."/>
            <person name="Larrondo L.F."/>
            <person name="Lindquist E."/>
            <person name="Ling A."/>
            <person name="Lombard V."/>
            <person name="Lucas S."/>
            <person name="Lundell T."/>
            <person name="Martin R."/>
            <person name="McLaughlin D.J."/>
            <person name="Morgenstern I."/>
            <person name="Morin E."/>
            <person name="Murat C."/>
            <person name="Nagy L.G."/>
            <person name="Nolan M."/>
            <person name="Ohm R.A."/>
            <person name="Patyshakuliyeva A."/>
            <person name="Rokas A."/>
            <person name="Ruiz-Duenas F.J."/>
            <person name="Sabat G."/>
            <person name="Salamov A."/>
            <person name="Samejima M."/>
            <person name="Schmutz J."/>
            <person name="Slot J.C."/>
            <person name="St John F."/>
            <person name="Stenlid J."/>
            <person name="Sun H."/>
            <person name="Sun S."/>
            <person name="Syed K."/>
            <person name="Tsang A."/>
            <person name="Wiebenga A."/>
            <person name="Young D."/>
            <person name="Pisabarro A."/>
            <person name="Eastwood D.C."/>
            <person name="Martin F."/>
            <person name="Cullen D."/>
            <person name="Grigoriev I.V."/>
            <person name="Hibbett D.S."/>
        </authorList>
    </citation>
    <scope>NUCLEOTIDE SEQUENCE [LARGE SCALE GENOMIC DNA]</scope>
    <source>
        <strain evidence="3 4">ATCC 11539</strain>
    </source>
</reference>
<dbReference type="InterPro" id="IPR040079">
    <property type="entry name" value="Glutathione_S-Trfase"/>
</dbReference>